<protein>
    <submittedName>
        <fullName evidence="3">RHS repeat-associated core domain-containing protein</fullName>
    </submittedName>
</protein>
<evidence type="ECO:0000313" key="4">
    <source>
        <dbReference type="Proteomes" id="UP000809349"/>
    </source>
</evidence>
<accession>A0ABS7SI92</accession>
<dbReference type="PANTHER" id="PTHR32305">
    <property type="match status" value="1"/>
</dbReference>
<name>A0ABS7SI92_9BURK</name>
<dbReference type="InterPro" id="IPR022385">
    <property type="entry name" value="Rhs_assc_core"/>
</dbReference>
<dbReference type="RefSeq" id="WP_223464603.1">
    <property type="nucleotide sequence ID" value="NZ_JAFBIL020000001.1"/>
</dbReference>
<keyword evidence="4" id="KW-1185">Reference proteome</keyword>
<dbReference type="Proteomes" id="UP000809349">
    <property type="component" value="Unassembled WGS sequence"/>
</dbReference>
<dbReference type="EMBL" id="JAFBIL020000001">
    <property type="protein sequence ID" value="MBZ2205927.1"/>
    <property type="molecule type" value="Genomic_DNA"/>
</dbReference>
<dbReference type="Pfam" id="PF25023">
    <property type="entry name" value="TEN_YD-shell"/>
    <property type="match status" value="1"/>
</dbReference>
<proteinExistence type="predicted"/>
<reference evidence="3 4" key="1">
    <citation type="submission" date="2021-08" db="EMBL/GenBank/DDBJ databases">
        <title>Massilia sp. R798.</title>
        <authorList>
            <person name="Baek J.H."/>
            <person name="Jung H.S."/>
            <person name="Kim K.R."/>
            <person name="Jeon C.O."/>
        </authorList>
    </citation>
    <scope>NUCLEOTIDE SEQUENCE [LARGE SCALE GENOMIC DNA]</scope>
    <source>
        <strain evidence="3 4">R798</strain>
    </source>
</reference>
<gene>
    <name evidence="3" type="ORF">I4X03_001480</name>
</gene>
<comment type="caution">
    <text evidence="3">The sequence shown here is derived from an EMBL/GenBank/DDBJ whole genome shotgun (WGS) entry which is preliminary data.</text>
</comment>
<dbReference type="NCBIfam" id="TIGR03696">
    <property type="entry name" value="Rhs_assc_core"/>
    <property type="match status" value="1"/>
</dbReference>
<feature type="domain" description="Teneurin-like YD-shell" evidence="2">
    <location>
        <begin position="220"/>
        <end position="478"/>
    </location>
</feature>
<dbReference type="InterPro" id="IPR050708">
    <property type="entry name" value="T6SS_VgrG/RHS"/>
</dbReference>
<organism evidence="3 4">
    <name type="scientific">Massilia soli</name>
    <dbReference type="NCBI Taxonomy" id="2792854"/>
    <lineage>
        <taxon>Bacteria</taxon>
        <taxon>Pseudomonadati</taxon>
        <taxon>Pseudomonadota</taxon>
        <taxon>Betaproteobacteria</taxon>
        <taxon>Burkholderiales</taxon>
        <taxon>Oxalobacteraceae</taxon>
        <taxon>Telluria group</taxon>
        <taxon>Massilia</taxon>
    </lineage>
</organism>
<dbReference type="InterPro" id="IPR056823">
    <property type="entry name" value="TEN-like_YD-shell"/>
</dbReference>
<dbReference type="Gene3D" id="2.180.10.10">
    <property type="entry name" value="RHS repeat-associated core"/>
    <property type="match status" value="1"/>
</dbReference>
<dbReference type="PANTHER" id="PTHR32305:SF15">
    <property type="entry name" value="PROTEIN RHSA-RELATED"/>
    <property type="match status" value="1"/>
</dbReference>
<evidence type="ECO:0000256" key="1">
    <source>
        <dbReference type="ARBA" id="ARBA00022737"/>
    </source>
</evidence>
<evidence type="ECO:0000259" key="2">
    <source>
        <dbReference type="Pfam" id="PF25023"/>
    </source>
</evidence>
<keyword evidence="1" id="KW-0677">Repeat</keyword>
<sequence>MCKTIEPESGVVIEEYDASNNLAWRAAGLALTSTTSCDRASVPAASKTSFMYDALNRLTDTTFGDGSPPIRRTYTYDSLPETTASNGTVWTNSYNKRRLLTRESLEYGGTMYNIDHGYDANAARSSLTYPDDSKIAYAPNALGEATQVGSFASNVSYHPNGAVSGFRYGNGIHHTMTQNVRGLPEWSIDGDVMRDNYVYDGNANVAFILDYHEGVSNRGMTYDNLDRLIRVDSATQWGAASYAYDALDNLTSTNLVSGATARATTHAYDTVTNLLTDIASNNAIYNLGLEYDTRGNVSRRGSQRFVFDQGNRMSSAVGKGTYVYDGAGRRVSTVGTDGVNRITVYSQQGKLLFFRATSTPMAAGVKYIHLGNHVIAESSPAGTVYAHTDGLGSPIATTDGNGALVSRTRYEPYGLTFAGASPTIGFSGHLNAADIGLVYMQQRYYDPVAGRFLSVDPVTTDANTGSSFNRYDYAINNPYKYIDPDGRIVETPWDAANVAWGVASLTRNIIIGNYVGAAFDVAGIGYDSFATAVPGLPGGAAAAIGASRAASTLANNAKVGAAFQSKVAANVAAKNVDTATEVTIKTASGVKTRMDIVARDAAGAVKCTECKATLSAPLTANQKIAHPEILQSGGVVVGAGKPGFPGGTVIPAQIVDVVRP</sequence>
<evidence type="ECO:0000313" key="3">
    <source>
        <dbReference type="EMBL" id="MBZ2205927.1"/>
    </source>
</evidence>